<evidence type="ECO:0000313" key="1">
    <source>
        <dbReference type="EMBL" id="AFK66711.1"/>
    </source>
</evidence>
<organism evidence="1 2">
    <name type="scientific">Colwellia phage 9A</name>
    <dbReference type="NCBI Taxonomy" id="765765"/>
    <lineage>
        <taxon>Viruses</taxon>
        <taxon>Duplodnaviria</taxon>
        <taxon>Heunggongvirae</taxon>
        <taxon>Uroviricota</taxon>
        <taxon>Caudoviricetes</taxon>
        <taxon>Franklinbayvirus</taxon>
        <taxon>Franklinbayvirus fv9A</taxon>
    </lineage>
</organism>
<name>I3UMJ6_9CAUD</name>
<dbReference type="RefSeq" id="YP_006489301.1">
    <property type="nucleotide sequence ID" value="NC_018088.1"/>
</dbReference>
<dbReference type="KEGG" id="vg:13165532"/>
<dbReference type="Proteomes" id="UP000005266">
    <property type="component" value="Segment"/>
</dbReference>
<reference evidence="1 2" key="1">
    <citation type="journal article" date="2013" name="Extremophiles">
        <title>Genomic analysis of cold-active Colwelliaphage 9A and psychrophilic phage-host interactions.</title>
        <authorList>
            <person name="Colangelo-Lillis J.R."/>
            <person name="Deming J.W."/>
        </authorList>
    </citation>
    <scope>NUCLEOTIDE SEQUENCE [LARGE SCALE GENOMIC DNA]</scope>
    <source>
        <strain evidence="1">9A</strain>
    </source>
</reference>
<gene>
    <name evidence="1" type="ORF">COPG_00115</name>
</gene>
<dbReference type="EMBL" id="HQ317390">
    <property type="protein sequence ID" value="AFK66711.1"/>
    <property type="molecule type" value="Genomic_DNA"/>
</dbReference>
<evidence type="ECO:0000313" key="2">
    <source>
        <dbReference type="Proteomes" id="UP000005266"/>
    </source>
</evidence>
<accession>I3UMJ6</accession>
<proteinExistence type="predicted"/>
<protein>
    <submittedName>
        <fullName evidence="1">Uncharacterized protein</fullName>
    </submittedName>
</protein>
<sequence length="207" mass="23787">MKTSELNLNIYNRPLKDGHSYLARVVGIAFLGHRLSPDFRGMPRRLRPEILFSFEFLDEETYISSKKPLVMHQVMAATPHPMGRFHKLANAIDKTSITSYTEDVPSESSKENEDELGQCTVYEINTPQLVYGLVSITVRESNKHEGHFSLSKIEEPTYHEKKFAYVDTCPIQTPYIYDLTTDNLIQGNREDMPSTILKWALDTMQVQ</sequence>
<keyword evidence="2" id="KW-1185">Reference proteome</keyword>
<dbReference type="GeneID" id="13165532"/>